<keyword evidence="2" id="KW-1185">Reference proteome</keyword>
<dbReference type="AlphaFoldDB" id="A0A0C3S2Y1"/>
<dbReference type="Proteomes" id="UP000053257">
    <property type="component" value="Unassembled WGS sequence"/>
</dbReference>
<accession>A0A0C3S2Y1</accession>
<evidence type="ECO:0000313" key="2">
    <source>
        <dbReference type="Proteomes" id="UP000053257"/>
    </source>
</evidence>
<evidence type="ECO:0000313" key="1">
    <source>
        <dbReference type="EMBL" id="KIP02095.1"/>
    </source>
</evidence>
<protein>
    <submittedName>
        <fullName evidence="1">Uncharacterized protein</fullName>
    </submittedName>
</protein>
<name>A0A0C3S2Y1_PHLG1</name>
<reference evidence="1 2" key="1">
    <citation type="journal article" date="2014" name="PLoS Genet.">
        <title>Analysis of the Phlebiopsis gigantea genome, transcriptome and secretome provides insight into its pioneer colonization strategies of wood.</title>
        <authorList>
            <person name="Hori C."/>
            <person name="Ishida T."/>
            <person name="Igarashi K."/>
            <person name="Samejima M."/>
            <person name="Suzuki H."/>
            <person name="Master E."/>
            <person name="Ferreira P."/>
            <person name="Ruiz-Duenas F.J."/>
            <person name="Held B."/>
            <person name="Canessa P."/>
            <person name="Larrondo L.F."/>
            <person name="Schmoll M."/>
            <person name="Druzhinina I.S."/>
            <person name="Kubicek C.P."/>
            <person name="Gaskell J.A."/>
            <person name="Kersten P."/>
            <person name="St John F."/>
            <person name="Glasner J."/>
            <person name="Sabat G."/>
            <person name="Splinter BonDurant S."/>
            <person name="Syed K."/>
            <person name="Yadav J."/>
            <person name="Mgbeahuruike A.C."/>
            <person name="Kovalchuk A."/>
            <person name="Asiegbu F.O."/>
            <person name="Lackner G."/>
            <person name="Hoffmeister D."/>
            <person name="Rencoret J."/>
            <person name="Gutierrez A."/>
            <person name="Sun H."/>
            <person name="Lindquist E."/>
            <person name="Barry K."/>
            <person name="Riley R."/>
            <person name="Grigoriev I.V."/>
            <person name="Henrissat B."/>
            <person name="Kues U."/>
            <person name="Berka R.M."/>
            <person name="Martinez A.T."/>
            <person name="Covert S.F."/>
            <person name="Blanchette R.A."/>
            <person name="Cullen D."/>
        </authorList>
    </citation>
    <scope>NUCLEOTIDE SEQUENCE [LARGE SCALE GENOMIC DNA]</scope>
    <source>
        <strain evidence="1 2">11061_1 CR5-6</strain>
    </source>
</reference>
<organism evidence="1 2">
    <name type="scientific">Phlebiopsis gigantea (strain 11061_1 CR5-6)</name>
    <name type="common">White-rot fungus</name>
    <name type="synonym">Peniophora gigantea</name>
    <dbReference type="NCBI Taxonomy" id="745531"/>
    <lineage>
        <taxon>Eukaryota</taxon>
        <taxon>Fungi</taxon>
        <taxon>Dikarya</taxon>
        <taxon>Basidiomycota</taxon>
        <taxon>Agaricomycotina</taxon>
        <taxon>Agaricomycetes</taxon>
        <taxon>Polyporales</taxon>
        <taxon>Phanerochaetaceae</taxon>
        <taxon>Phlebiopsis</taxon>
    </lineage>
</organism>
<sequence length="97" mass="11118">MRATLAQAACSSMMPRSGARIIAQLAERLLNTSTRVIWGARRSLRPQHARRCMCRVLHPNHNSSAAKAVTRQRQWAAYRCGHQPYGKFIKSRMRKWG</sequence>
<gene>
    <name evidence="1" type="ORF">PHLGIDRAFT_310477</name>
</gene>
<proteinExistence type="predicted"/>
<dbReference type="EMBL" id="KN840704">
    <property type="protein sequence ID" value="KIP02095.1"/>
    <property type="molecule type" value="Genomic_DNA"/>
</dbReference>
<dbReference type="HOGENOM" id="CLU_2347443_0_0_1"/>